<dbReference type="PROSITE" id="PS51421">
    <property type="entry name" value="RAS"/>
    <property type="match status" value="1"/>
</dbReference>
<keyword evidence="6" id="KW-0862">Zinc</keyword>
<reference evidence="14" key="1">
    <citation type="submission" date="2015-12" db="EMBL/GenBank/DDBJ databases">
        <title>De novo transcriptome assembly of four potential Pierce s Disease insect vectors from Arizona vineyards.</title>
        <authorList>
            <person name="Tassone E.E."/>
        </authorList>
    </citation>
    <scope>NUCLEOTIDE SEQUENCE</scope>
</reference>
<dbReference type="PANTHER" id="PTHR45819:SF5">
    <property type="entry name" value="CENTAURIN-GAMMA-1A"/>
    <property type="match status" value="1"/>
</dbReference>
<dbReference type="InterPro" id="IPR001164">
    <property type="entry name" value="ArfGAP_dom"/>
</dbReference>
<dbReference type="Pfam" id="PF00023">
    <property type="entry name" value="Ank"/>
    <property type="match status" value="1"/>
</dbReference>
<evidence type="ECO:0000256" key="11">
    <source>
        <dbReference type="SAM" id="MobiDB-lite"/>
    </source>
</evidence>
<evidence type="ECO:0000259" key="12">
    <source>
        <dbReference type="PROSITE" id="PS50003"/>
    </source>
</evidence>
<dbReference type="FunFam" id="2.30.29.30:FF:000109">
    <property type="entry name" value="Arf-GAP with GTPase, ANK repeat and PH domain-containing protein 1"/>
    <property type="match status" value="1"/>
</dbReference>
<evidence type="ECO:0000256" key="8">
    <source>
        <dbReference type="ARBA" id="ARBA00023134"/>
    </source>
</evidence>
<feature type="domain" description="PH" evidence="12">
    <location>
        <begin position="383"/>
        <end position="589"/>
    </location>
</feature>
<dbReference type="SUPFAM" id="SSF48403">
    <property type="entry name" value="Ankyrin repeat"/>
    <property type="match status" value="1"/>
</dbReference>
<name>A0A1B6DDU8_9HEMI</name>
<feature type="repeat" description="ANK" evidence="9">
    <location>
        <begin position="769"/>
        <end position="801"/>
    </location>
</feature>
<dbReference type="Pfam" id="PF01412">
    <property type="entry name" value="ArfGap"/>
    <property type="match status" value="1"/>
</dbReference>
<dbReference type="SUPFAM" id="SSF50729">
    <property type="entry name" value="PH domain-like"/>
    <property type="match status" value="1"/>
</dbReference>
<dbReference type="FunFam" id="1.10.220.150:FF:000001">
    <property type="entry name" value="Arf-GAP with GTPase, ANK repeat and PH domain-containing protein 1"/>
    <property type="match status" value="1"/>
</dbReference>
<dbReference type="InterPro" id="IPR027417">
    <property type="entry name" value="P-loop_NTPase"/>
</dbReference>
<dbReference type="EMBL" id="GEDC01013486">
    <property type="protein sequence ID" value="JAS23812.1"/>
    <property type="molecule type" value="Transcribed_RNA"/>
</dbReference>
<evidence type="ECO:0000256" key="7">
    <source>
        <dbReference type="ARBA" id="ARBA00023043"/>
    </source>
</evidence>
<dbReference type="SMART" id="SM00233">
    <property type="entry name" value="PH"/>
    <property type="match status" value="1"/>
</dbReference>
<dbReference type="PROSITE" id="PS50297">
    <property type="entry name" value="ANK_REP_REGION"/>
    <property type="match status" value="1"/>
</dbReference>
<dbReference type="CDD" id="cd01250">
    <property type="entry name" value="PH_AGAP"/>
    <property type="match status" value="1"/>
</dbReference>
<dbReference type="GO" id="GO:0003924">
    <property type="term" value="F:GTPase activity"/>
    <property type="evidence" value="ECO:0007669"/>
    <property type="project" value="InterPro"/>
</dbReference>
<evidence type="ECO:0000256" key="4">
    <source>
        <dbReference type="ARBA" id="ARBA00022741"/>
    </source>
</evidence>
<dbReference type="InterPro" id="IPR002110">
    <property type="entry name" value="Ankyrin_rpt"/>
</dbReference>
<dbReference type="Gene3D" id="1.10.220.150">
    <property type="entry name" value="Arf GTPase activating protein"/>
    <property type="match status" value="1"/>
</dbReference>
<dbReference type="AlphaFoldDB" id="A0A1B6DDU8"/>
<gene>
    <name evidence="14" type="ORF">g.39233</name>
</gene>
<dbReference type="Gene3D" id="1.25.40.20">
    <property type="entry name" value="Ankyrin repeat-containing domain"/>
    <property type="match status" value="1"/>
</dbReference>
<sequence>MNSRNLQPYVNYSNNSLAIRQEIQRFESVHPSIYAIYDLIELIPDTLVAQQIRDHVVCIEDSFVNSQEWTVSRCVPDLRLGIVGSLSSGKSALVHRYLTGSYMQEESPEGGRFKKEILLDGQSHLLLIRDEGGPPELQFTAWVDAVIFVFSLENEASFNAIYSYYTKMAHYRNSAEIPLILVGTQDAISENNPRVIDDARARKLATDLKRCSYYETCATYGLNVERVFQDACQKIVQQRLSQSTTCLATPSNSRPSTPSNVITPSPRLQVPAPSPPLALPTPSPHSPNHSHTLSHKESGGIVRQLSQALSSSSHQLHKADLLLDNNNITKVDHLAPNIKDLPTPSSTPTTVRKTRRRSNLFTPSKKGEEKLKNGGELGSGRAIPLKQGYLYKRSSKTLNKEWKKKYVTLCDDGRLTYHPSLHDYMEDVHGKEISLQYVTVKVPGQKPRGSKTISQPPTTNGVNDSLSALSISTNCYQAKEKRVADKVLLTAFELLKEPGRVIQPPNNDESMIISNNSLYNGSVDCKAETPNVKKRHRRIKSSSVRNQDCDDSDGYEFLIVSLDNKQWHFEASNSEERDEWVTAIEQQILNSLQGNESSKGKSRLHSSIEASSLQSIRLRVPGNTHCVDCDTPNPEWASLNLGVLMCIECSGVHRNLGSHISRVRSLHLDEWPPGHLSVMLSIGNTIGNSVWEGVVKGKAKPTPSSSREEKERWIRSKYEGKEFLPSLSSSNPLAQQFMDAVCRSDFKNLCLLMAHCGPDIVNSVVGPRDLRTPLHIACAMGNLPVSQLLLWNNANPKAVDQDGKTCLSLAETAVRTPNLGNGSQASALVELLLAQGISEGISSTNVRQNNVPPFDKLPTSVI</sequence>
<dbReference type="InterPro" id="IPR001806">
    <property type="entry name" value="Small_GTPase"/>
</dbReference>
<keyword evidence="4" id="KW-0547">Nucleotide-binding</keyword>
<dbReference type="PROSITE" id="PS50003">
    <property type="entry name" value="PH_DOMAIN"/>
    <property type="match status" value="1"/>
</dbReference>
<dbReference type="CDD" id="cd08836">
    <property type="entry name" value="ArfGap_AGAP"/>
    <property type="match status" value="1"/>
</dbReference>
<comment type="similarity">
    <text evidence="1">Belongs to the centaurin gamma-like family.</text>
</comment>
<dbReference type="InterPro" id="IPR011993">
    <property type="entry name" value="PH-like_dom_sf"/>
</dbReference>
<evidence type="ECO:0000256" key="9">
    <source>
        <dbReference type="PROSITE-ProRule" id="PRU00023"/>
    </source>
</evidence>
<evidence type="ECO:0000259" key="13">
    <source>
        <dbReference type="PROSITE" id="PS50115"/>
    </source>
</evidence>
<dbReference type="InterPro" id="IPR036770">
    <property type="entry name" value="Ankyrin_rpt-contain_sf"/>
</dbReference>
<evidence type="ECO:0008006" key="15">
    <source>
        <dbReference type="Google" id="ProtNLM"/>
    </source>
</evidence>
<keyword evidence="5 10" id="KW-0863">Zinc-finger</keyword>
<keyword evidence="7 9" id="KW-0040">ANK repeat</keyword>
<dbReference type="InterPro" id="IPR051282">
    <property type="entry name" value="Arf-GAP_GTPase_ANK_PH"/>
</dbReference>
<feature type="region of interest" description="Disordered" evidence="11">
    <location>
        <begin position="336"/>
        <end position="355"/>
    </location>
</feature>
<proteinExistence type="inferred from homology"/>
<dbReference type="PANTHER" id="PTHR45819">
    <property type="entry name" value="CENTAURIN-GAMMA-1A"/>
    <property type="match status" value="1"/>
</dbReference>
<evidence type="ECO:0000256" key="5">
    <source>
        <dbReference type="ARBA" id="ARBA00022771"/>
    </source>
</evidence>
<evidence type="ECO:0000256" key="6">
    <source>
        <dbReference type="ARBA" id="ARBA00022833"/>
    </source>
</evidence>
<dbReference type="GO" id="GO:0008270">
    <property type="term" value="F:zinc ion binding"/>
    <property type="evidence" value="ECO:0007669"/>
    <property type="project" value="UniProtKB-KW"/>
</dbReference>
<dbReference type="PRINTS" id="PR00405">
    <property type="entry name" value="REVINTRACTNG"/>
</dbReference>
<dbReference type="SMART" id="SM00175">
    <property type="entry name" value="RAB"/>
    <property type="match status" value="1"/>
</dbReference>
<dbReference type="InterPro" id="IPR001849">
    <property type="entry name" value="PH_domain"/>
</dbReference>
<dbReference type="PROSITE" id="PS51419">
    <property type="entry name" value="RAB"/>
    <property type="match status" value="1"/>
</dbReference>
<dbReference type="SMART" id="SM00173">
    <property type="entry name" value="RAS"/>
    <property type="match status" value="1"/>
</dbReference>
<dbReference type="GO" id="GO:0005096">
    <property type="term" value="F:GTPase activator activity"/>
    <property type="evidence" value="ECO:0007669"/>
    <property type="project" value="UniProtKB-KW"/>
</dbReference>
<dbReference type="PROSITE" id="PS50115">
    <property type="entry name" value="ARFGAP"/>
    <property type="match status" value="1"/>
</dbReference>
<dbReference type="Pfam" id="PF00071">
    <property type="entry name" value="Ras"/>
    <property type="match status" value="1"/>
</dbReference>
<dbReference type="Gene3D" id="3.40.50.300">
    <property type="entry name" value="P-loop containing nucleotide triphosphate hydrolases"/>
    <property type="match status" value="1"/>
</dbReference>
<evidence type="ECO:0000313" key="14">
    <source>
        <dbReference type="EMBL" id="JAS23812.1"/>
    </source>
</evidence>
<dbReference type="Gene3D" id="2.30.29.30">
    <property type="entry name" value="Pleckstrin-homology domain (PH domain)/Phosphotyrosine-binding domain (PTB)"/>
    <property type="match status" value="1"/>
</dbReference>
<evidence type="ECO:0000256" key="10">
    <source>
        <dbReference type="PROSITE-ProRule" id="PRU00288"/>
    </source>
</evidence>
<accession>A0A1B6DDU8</accession>
<feature type="domain" description="Arf-GAP" evidence="13">
    <location>
        <begin position="610"/>
        <end position="731"/>
    </location>
</feature>
<dbReference type="InterPro" id="IPR038508">
    <property type="entry name" value="ArfGAP_dom_sf"/>
</dbReference>
<dbReference type="CDD" id="cd04103">
    <property type="entry name" value="Centaurin_gamma"/>
    <property type="match status" value="1"/>
</dbReference>
<dbReference type="SUPFAM" id="SSF57863">
    <property type="entry name" value="ArfGap/RecO-like zinc finger"/>
    <property type="match status" value="1"/>
</dbReference>
<feature type="compositionally biased region" description="Low complexity" evidence="11">
    <location>
        <begin position="249"/>
        <end position="260"/>
    </location>
</feature>
<organism evidence="14">
    <name type="scientific">Clastoptera arizonana</name>
    <name type="common">Arizona spittle bug</name>
    <dbReference type="NCBI Taxonomy" id="38151"/>
    <lineage>
        <taxon>Eukaryota</taxon>
        <taxon>Metazoa</taxon>
        <taxon>Ecdysozoa</taxon>
        <taxon>Arthropoda</taxon>
        <taxon>Hexapoda</taxon>
        <taxon>Insecta</taxon>
        <taxon>Pterygota</taxon>
        <taxon>Neoptera</taxon>
        <taxon>Paraneoptera</taxon>
        <taxon>Hemiptera</taxon>
        <taxon>Auchenorrhyncha</taxon>
        <taxon>Cercopoidea</taxon>
        <taxon>Clastopteridae</taxon>
        <taxon>Clastoptera</taxon>
    </lineage>
</organism>
<dbReference type="GO" id="GO:0005525">
    <property type="term" value="F:GTP binding"/>
    <property type="evidence" value="ECO:0007669"/>
    <property type="project" value="UniProtKB-KW"/>
</dbReference>
<evidence type="ECO:0000256" key="3">
    <source>
        <dbReference type="ARBA" id="ARBA00022723"/>
    </source>
</evidence>
<keyword evidence="3" id="KW-0479">Metal-binding</keyword>
<evidence type="ECO:0000256" key="2">
    <source>
        <dbReference type="ARBA" id="ARBA00022468"/>
    </source>
</evidence>
<dbReference type="InterPro" id="IPR037278">
    <property type="entry name" value="ARFGAP/RecO"/>
</dbReference>
<keyword evidence="8" id="KW-0342">GTP-binding</keyword>
<dbReference type="SUPFAM" id="SSF52540">
    <property type="entry name" value="P-loop containing nucleoside triphosphate hydrolases"/>
    <property type="match status" value="1"/>
</dbReference>
<dbReference type="SMART" id="SM00174">
    <property type="entry name" value="RHO"/>
    <property type="match status" value="1"/>
</dbReference>
<evidence type="ECO:0000256" key="1">
    <source>
        <dbReference type="ARBA" id="ARBA00005430"/>
    </source>
</evidence>
<feature type="compositionally biased region" description="Pro residues" evidence="11">
    <location>
        <begin position="272"/>
        <end position="285"/>
    </location>
</feature>
<dbReference type="PROSITE" id="PS50088">
    <property type="entry name" value="ANK_REPEAT"/>
    <property type="match status" value="1"/>
</dbReference>
<protein>
    <recommendedName>
        <fullName evidence="15">Centaurin-gamma-1A</fullName>
    </recommendedName>
</protein>
<feature type="region of interest" description="Disordered" evidence="11">
    <location>
        <begin position="245"/>
        <end position="297"/>
    </location>
</feature>
<dbReference type="SMART" id="SM00105">
    <property type="entry name" value="ArfGap"/>
    <property type="match status" value="1"/>
</dbReference>
<dbReference type="FunFam" id="3.40.50.300:FF:000178">
    <property type="entry name" value="Arf-GAP with GTPase, ANK repeat and PH domain-containing protein 1"/>
    <property type="match status" value="1"/>
</dbReference>
<keyword evidence="2" id="KW-0343">GTPase activation</keyword>